<dbReference type="Proteomes" id="UP000504609">
    <property type="component" value="Unplaced"/>
</dbReference>
<dbReference type="InterPro" id="IPR052843">
    <property type="entry name" value="ER_body_metal_sequester"/>
</dbReference>
<feature type="region of interest" description="Disordered" evidence="1">
    <location>
        <begin position="257"/>
        <end position="276"/>
    </location>
</feature>
<feature type="compositionally biased region" description="Acidic residues" evidence="1">
    <location>
        <begin position="10"/>
        <end position="22"/>
    </location>
</feature>
<sequence>MNRDKHLPEVETETTGEDDEEPSVLLRRKKFRRRAQSSFSSTDSDETFSEYSEGRKFVVRDEQQQEQCTGCSIGSSRLKVDGDRHAFFEVSPTDEIEAISTRKTGSLNGTGIKFQHDQIPSAVSNQPSKGEIEEQASYKRVELRSENGTQVADLYLGRIYEKPSSHNFYCPNCHACVTKVIIREREWVNNTVSKPIPSPVDRFRCTSCLSFLAPIGAWLFPKLATPDREEEVLPGQGNNAASIGIRERETFQVLQETRDHQRSQVGRDTSSVPDQSVHCAVTDKVEGDHAVSNSTPTHSSRNTTIADEGVNIKQGRGKVGVNIKQGRGKVRVNIKQGRVVDRGVEAEPSRFNRWEIVKSIVYGGLSESITSLGIMTSAASANTAIGNIIVLALANLIRGLFILGHNLRGLKTEQFRRTSHEPVDQYEVVLGNRENYVLHCTLAIISFILFGLVPTLVYVLTFTKSNNKDFKLAAAVGASFLCIILLAIGKASIQRPKNWDAYAKTVATYIVIAAWAGSFSYMAGDLLDKFIKKYNDWFERSRSAFRLNLPLPEMSLAEPAWGSL</sequence>
<dbReference type="AlphaFoldDB" id="A0A6J1H9P4"/>
<proteinExistence type="predicted"/>
<feature type="transmembrane region" description="Helical" evidence="2">
    <location>
        <begin position="472"/>
        <end position="489"/>
    </location>
</feature>
<evidence type="ECO:0000256" key="2">
    <source>
        <dbReference type="SAM" id="Phobius"/>
    </source>
</evidence>
<dbReference type="RefSeq" id="XP_022960006.1">
    <property type="nucleotide sequence ID" value="XM_023104238.1"/>
</dbReference>
<evidence type="ECO:0000313" key="3">
    <source>
        <dbReference type="Proteomes" id="UP000504609"/>
    </source>
</evidence>
<feature type="transmembrane region" description="Helical" evidence="2">
    <location>
        <begin position="384"/>
        <end position="407"/>
    </location>
</feature>
<feature type="transmembrane region" description="Helical" evidence="2">
    <location>
        <begin position="436"/>
        <end position="460"/>
    </location>
</feature>
<feature type="region of interest" description="Disordered" evidence="1">
    <location>
        <begin position="1"/>
        <end position="52"/>
    </location>
</feature>
<organism evidence="3 4">
    <name type="scientific">Cucurbita moschata</name>
    <name type="common">Winter crookneck squash</name>
    <name type="synonym">Cucurbita pepo var. moschata</name>
    <dbReference type="NCBI Taxonomy" id="3662"/>
    <lineage>
        <taxon>Eukaryota</taxon>
        <taxon>Viridiplantae</taxon>
        <taxon>Streptophyta</taxon>
        <taxon>Embryophyta</taxon>
        <taxon>Tracheophyta</taxon>
        <taxon>Spermatophyta</taxon>
        <taxon>Magnoliopsida</taxon>
        <taxon>eudicotyledons</taxon>
        <taxon>Gunneridae</taxon>
        <taxon>Pentapetalae</taxon>
        <taxon>rosids</taxon>
        <taxon>fabids</taxon>
        <taxon>Cucurbitales</taxon>
        <taxon>Cucurbitaceae</taxon>
        <taxon>Cucurbiteae</taxon>
        <taxon>Cucurbita</taxon>
    </lineage>
</organism>
<evidence type="ECO:0000313" key="4">
    <source>
        <dbReference type="RefSeq" id="XP_022960004.1"/>
    </source>
</evidence>
<keyword evidence="2" id="KW-0812">Transmembrane</keyword>
<dbReference type="KEGG" id="cmos:111460890"/>
<feature type="compositionally biased region" description="Polar residues" evidence="1">
    <location>
        <begin position="263"/>
        <end position="274"/>
    </location>
</feature>
<dbReference type="GeneID" id="111460890"/>
<keyword evidence="2" id="KW-0472">Membrane</keyword>
<dbReference type="RefSeq" id="XP_022960005.1">
    <property type="nucleotide sequence ID" value="XM_023104237.1"/>
</dbReference>
<evidence type="ECO:0000313" key="5">
    <source>
        <dbReference type="RefSeq" id="XP_022960005.1"/>
    </source>
</evidence>
<dbReference type="PANTHER" id="PTHR38937">
    <property type="entry name" value="MEMBRANE PROTEIN OF ER BODY-LIKE PROTEIN"/>
    <property type="match status" value="1"/>
</dbReference>
<evidence type="ECO:0000313" key="6">
    <source>
        <dbReference type="RefSeq" id="XP_022960006.1"/>
    </source>
</evidence>
<feature type="compositionally biased region" description="Basic residues" evidence="1">
    <location>
        <begin position="26"/>
        <end position="35"/>
    </location>
</feature>
<reference evidence="4 5" key="1">
    <citation type="submission" date="2025-04" db="UniProtKB">
        <authorList>
            <consortium name="RefSeq"/>
        </authorList>
    </citation>
    <scope>IDENTIFICATION</scope>
    <source>
        <tissue evidence="4 5">Young leaves</tissue>
    </source>
</reference>
<gene>
    <name evidence="4 5 6" type="primary">LOC111460890</name>
</gene>
<keyword evidence="2" id="KW-1133">Transmembrane helix</keyword>
<evidence type="ECO:0000256" key="1">
    <source>
        <dbReference type="SAM" id="MobiDB-lite"/>
    </source>
</evidence>
<keyword evidence="3" id="KW-1185">Reference proteome</keyword>
<accession>A0A6J1H9P4</accession>
<dbReference type="PANTHER" id="PTHR38937:SF2">
    <property type="entry name" value="MEMBRANE PROTEIN OF ER BODY-LIKE PROTEIN ISOFORM X1"/>
    <property type="match status" value="1"/>
</dbReference>
<dbReference type="CDD" id="cd01059">
    <property type="entry name" value="CCC1_like"/>
    <property type="match status" value="1"/>
</dbReference>
<dbReference type="RefSeq" id="XP_022960004.1">
    <property type="nucleotide sequence ID" value="XM_023104236.1"/>
</dbReference>
<name>A0A6J1H9P4_CUCMO</name>
<protein>
    <submittedName>
        <fullName evidence="4 5">Uncharacterized protein LOC111460890 isoform X1</fullName>
    </submittedName>
</protein>
<feature type="transmembrane region" description="Helical" evidence="2">
    <location>
        <begin position="501"/>
        <end position="523"/>
    </location>
</feature>